<dbReference type="Proteomes" id="UP001157502">
    <property type="component" value="Chromosome 5"/>
</dbReference>
<dbReference type="EMBL" id="CM055732">
    <property type="protein sequence ID" value="KAJ8011229.1"/>
    <property type="molecule type" value="Genomic_DNA"/>
</dbReference>
<name>A0ACC2H5H4_DALPE</name>
<organism evidence="1 2">
    <name type="scientific">Dallia pectoralis</name>
    <name type="common">Alaska blackfish</name>
    <dbReference type="NCBI Taxonomy" id="75939"/>
    <lineage>
        <taxon>Eukaryota</taxon>
        <taxon>Metazoa</taxon>
        <taxon>Chordata</taxon>
        <taxon>Craniata</taxon>
        <taxon>Vertebrata</taxon>
        <taxon>Euteleostomi</taxon>
        <taxon>Actinopterygii</taxon>
        <taxon>Neopterygii</taxon>
        <taxon>Teleostei</taxon>
        <taxon>Protacanthopterygii</taxon>
        <taxon>Esociformes</taxon>
        <taxon>Umbridae</taxon>
        <taxon>Dallia</taxon>
    </lineage>
</organism>
<evidence type="ECO:0000313" key="2">
    <source>
        <dbReference type="Proteomes" id="UP001157502"/>
    </source>
</evidence>
<protein>
    <submittedName>
        <fullName evidence="1">Uncharacterized protein</fullName>
    </submittedName>
</protein>
<reference evidence="1" key="1">
    <citation type="submission" date="2021-05" db="EMBL/GenBank/DDBJ databases">
        <authorList>
            <person name="Pan Q."/>
            <person name="Jouanno E."/>
            <person name="Zahm M."/>
            <person name="Klopp C."/>
            <person name="Cabau C."/>
            <person name="Louis A."/>
            <person name="Berthelot C."/>
            <person name="Parey E."/>
            <person name="Roest Crollius H."/>
            <person name="Montfort J."/>
            <person name="Robinson-Rechavi M."/>
            <person name="Bouchez O."/>
            <person name="Lampietro C."/>
            <person name="Lopez Roques C."/>
            <person name="Donnadieu C."/>
            <person name="Postlethwait J."/>
            <person name="Bobe J."/>
            <person name="Dillon D."/>
            <person name="Chandos A."/>
            <person name="von Hippel F."/>
            <person name="Guiguen Y."/>
        </authorList>
    </citation>
    <scope>NUCLEOTIDE SEQUENCE</scope>
    <source>
        <strain evidence="1">YG-Jan2019</strain>
    </source>
</reference>
<proteinExistence type="predicted"/>
<evidence type="ECO:0000313" key="1">
    <source>
        <dbReference type="EMBL" id="KAJ8011229.1"/>
    </source>
</evidence>
<gene>
    <name evidence="1" type="ORF">DPEC_G00055990</name>
</gene>
<sequence length="125" mass="14340">MKEIPILYFIVVSLLSLKTDAQDSKRGCQIPQLDHGFVVPEQEMYQDGESLSYACDRGLKTPLGGWWGKVKCDNGVWAHKPQCIKNHKCGPREFQCDKNTCIPTSWMCDEDFDCKDKSDEEFCKK</sequence>
<comment type="caution">
    <text evidence="1">The sequence shown here is derived from an EMBL/GenBank/DDBJ whole genome shotgun (WGS) entry which is preliminary data.</text>
</comment>
<accession>A0ACC2H5H4</accession>
<keyword evidence="2" id="KW-1185">Reference proteome</keyword>